<dbReference type="InterPro" id="IPR036291">
    <property type="entry name" value="NAD(P)-bd_dom_sf"/>
</dbReference>
<evidence type="ECO:0000313" key="2">
    <source>
        <dbReference type="EMBL" id="QEC50094.1"/>
    </source>
</evidence>
<proteinExistence type="predicted"/>
<dbReference type="PRINTS" id="PR01713">
    <property type="entry name" value="NUCEPIMERASE"/>
</dbReference>
<dbReference type="AlphaFoldDB" id="A0A5B8UAT5"/>
<organism evidence="2 3">
    <name type="scientific">Baekduia soli</name>
    <dbReference type="NCBI Taxonomy" id="496014"/>
    <lineage>
        <taxon>Bacteria</taxon>
        <taxon>Bacillati</taxon>
        <taxon>Actinomycetota</taxon>
        <taxon>Thermoleophilia</taxon>
        <taxon>Solirubrobacterales</taxon>
        <taxon>Baekduiaceae</taxon>
        <taxon>Baekduia</taxon>
    </lineage>
</organism>
<dbReference type="Proteomes" id="UP000321805">
    <property type="component" value="Chromosome"/>
</dbReference>
<name>A0A5B8UAT5_9ACTN</name>
<dbReference type="PANTHER" id="PTHR43245:SF53">
    <property type="entry name" value="EPIMERASE-RELATED"/>
    <property type="match status" value="1"/>
</dbReference>
<dbReference type="OrthoDB" id="9801785at2"/>
<dbReference type="KEGG" id="bsol:FSW04_22640"/>
<gene>
    <name evidence="2" type="ORF">FSW04_22640</name>
</gene>
<dbReference type="Gene3D" id="3.40.50.720">
    <property type="entry name" value="NAD(P)-binding Rossmann-like Domain"/>
    <property type="match status" value="1"/>
</dbReference>
<dbReference type="EMBL" id="CP042430">
    <property type="protein sequence ID" value="QEC50094.1"/>
    <property type="molecule type" value="Genomic_DNA"/>
</dbReference>
<feature type="domain" description="NAD-dependent epimerase/dehydratase" evidence="1">
    <location>
        <begin position="9"/>
        <end position="246"/>
    </location>
</feature>
<dbReference type="SUPFAM" id="SSF51735">
    <property type="entry name" value="NAD(P)-binding Rossmann-fold domains"/>
    <property type="match status" value="1"/>
</dbReference>
<dbReference type="RefSeq" id="WP_146922457.1">
    <property type="nucleotide sequence ID" value="NZ_CP042430.1"/>
</dbReference>
<protein>
    <submittedName>
        <fullName evidence="2">NAD-dependent epimerase/dehydratase family protein</fullName>
    </submittedName>
</protein>
<accession>A0A5B8UAT5</accession>
<evidence type="ECO:0000259" key="1">
    <source>
        <dbReference type="Pfam" id="PF01370"/>
    </source>
</evidence>
<evidence type="ECO:0000313" key="3">
    <source>
        <dbReference type="Proteomes" id="UP000321805"/>
    </source>
</evidence>
<dbReference type="InterPro" id="IPR001509">
    <property type="entry name" value="Epimerase_deHydtase"/>
</dbReference>
<keyword evidence="3" id="KW-1185">Reference proteome</keyword>
<sequence length="338" mass="36324">MSRPAKVGVTGSAGFIGSHLCDRLLAEGREVVGIDDFSHGSPSNMSTFAAHPNFTFAELDCRDALRVRRTFAGCDALVHLAAEKIPRYGGALKTLQANVAGAESLYEAALALDAQVVVASTSDVYGNATPPFAEDDALTLGPPTTRRWAYATSKLYDEHVALAMAAEQGLRVKILRFFGSYGPRNNPSWWGGPQAAFFEILLDGKLMDIHGDGRQVRTFTFVTDTVDGVVRTLDTPEAEGEVINIGGDEPTTIFRLAHEAQAALGLSGPLRARMVPYEQIGGRYQDVRCRIPDTTKAFELLGFRAEVSLSDGLAVTAAWHRERREQIAAAGLGVASVA</sequence>
<dbReference type="InterPro" id="IPR050177">
    <property type="entry name" value="Lipid_A_modif_metabolic_enz"/>
</dbReference>
<reference evidence="2 3" key="1">
    <citation type="journal article" date="2018" name="J. Microbiol.">
        <title>Baekduia soli gen. nov., sp. nov., a novel bacterium isolated from the soil of Baekdu Mountain and proposal of a novel family name, Baekduiaceae fam. nov.</title>
        <authorList>
            <person name="An D.S."/>
            <person name="Siddiqi M.Z."/>
            <person name="Kim K.H."/>
            <person name="Yu H.S."/>
            <person name="Im W.T."/>
        </authorList>
    </citation>
    <scope>NUCLEOTIDE SEQUENCE [LARGE SCALE GENOMIC DNA]</scope>
    <source>
        <strain evidence="2 3">BR7-21</strain>
    </source>
</reference>
<dbReference type="PANTHER" id="PTHR43245">
    <property type="entry name" value="BIFUNCTIONAL POLYMYXIN RESISTANCE PROTEIN ARNA"/>
    <property type="match status" value="1"/>
</dbReference>
<dbReference type="Pfam" id="PF01370">
    <property type="entry name" value="Epimerase"/>
    <property type="match status" value="1"/>
</dbReference>